<reference evidence="1 2" key="1">
    <citation type="submission" date="2019-08" db="EMBL/GenBank/DDBJ databases">
        <title>Draft genome sequences of two oriental melons (Cucumis melo L. var makuwa).</title>
        <authorList>
            <person name="Kwon S.-Y."/>
        </authorList>
    </citation>
    <scope>NUCLEOTIDE SEQUENCE [LARGE SCALE GENOMIC DNA]</scope>
    <source>
        <strain evidence="2">cv. Chang Bougi</strain>
        <tissue evidence="1">Leaf</tissue>
    </source>
</reference>
<accession>A0A5D3DJU9</accession>
<dbReference type="GO" id="GO:0003676">
    <property type="term" value="F:nucleic acid binding"/>
    <property type="evidence" value="ECO:0007669"/>
    <property type="project" value="InterPro"/>
</dbReference>
<evidence type="ECO:0000313" key="1">
    <source>
        <dbReference type="EMBL" id="TYK23832.1"/>
    </source>
</evidence>
<dbReference type="EMBL" id="SSTD01004323">
    <property type="protein sequence ID" value="TYK23832.1"/>
    <property type="molecule type" value="Genomic_DNA"/>
</dbReference>
<dbReference type="Gene3D" id="3.30.420.10">
    <property type="entry name" value="Ribonuclease H-like superfamily/Ribonuclease H"/>
    <property type="match status" value="1"/>
</dbReference>
<proteinExistence type="predicted"/>
<name>A0A5D3DJU9_CUCMM</name>
<dbReference type="AlphaFoldDB" id="A0A5D3DJU9"/>
<dbReference type="Proteomes" id="UP000321947">
    <property type="component" value="Unassembled WGS sequence"/>
</dbReference>
<protein>
    <submittedName>
        <fullName evidence="1">Gag/pol protein</fullName>
    </submittedName>
</protein>
<dbReference type="InterPro" id="IPR036397">
    <property type="entry name" value="RNaseH_sf"/>
</dbReference>
<gene>
    <name evidence="1" type="ORF">E5676_scaffold162G00370</name>
</gene>
<dbReference type="PANTHER" id="PTHR11439:SF496">
    <property type="entry name" value="RNA-DIRECTED DNA POLYMERASE"/>
    <property type="match status" value="1"/>
</dbReference>
<organism evidence="1 2">
    <name type="scientific">Cucumis melo var. makuwa</name>
    <name type="common">Oriental melon</name>
    <dbReference type="NCBI Taxonomy" id="1194695"/>
    <lineage>
        <taxon>Eukaryota</taxon>
        <taxon>Viridiplantae</taxon>
        <taxon>Streptophyta</taxon>
        <taxon>Embryophyta</taxon>
        <taxon>Tracheophyta</taxon>
        <taxon>Spermatophyta</taxon>
        <taxon>Magnoliopsida</taxon>
        <taxon>eudicotyledons</taxon>
        <taxon>Gunneridae</taxon>
        <taxon>Pentapetalae</taxon>
        <taxon>rosids</taxon>
        <taxon>fabids</taxon>
        <taxon>Cucurbitales</taxon>
        <taxon>Cucurbitaceae</taxon>
        <taxon>Benincaseae</taxon>
        <taxon>Cucumis</taxon>
    </lineage>
</organism>
<comment type="caution">
    <text evidence="1">The sequence shown here is derived from an EMBL/GenBank/DDBJ whole genome shotgun (WGS) entry which is preliminary data.</text>
</comment>
<evidence type="ECO:0000313" key="2">
    <source>
        <dbReference type="Proteomes" id="UP000321947"/>
    </source>
</evidence>
<dbReference type="CDD" id="cd09272">
    <property type="entry name" value="RNase_HI_RT_Ty1"/>
    <property type="match status" value="1"/>
</dbReference>
<sequence length="281" mass="32534">MVRSMMSFAQLLDSFWGYALETAIYILNNVPSKSVSETPYELWKRRKAQIVIPDDGIEDPLTYKQAMNDVDCDQWIKAMDLEMESMYSNYVWTLVDQPNDVKPIGCKWIYKRKRDQAGHLTDIKKWLATQFQMKDLGNAQYVLGIQIVRNRKNKTLAMSQTSYVDKMLSRYKMQNSKKVGIVSRYQSNPGRDHWTTVKNILKYLRKTKYYMLVYGSKDLILTGYTDSDFQTDKDAKKSTSESVFTLNGEAVVWRSIKQSCIVDSTMEAEYVVACQAAKEAV</sequence>
<dbReference type="PANTHER" id="PTHR11439">
    <property type="entry name" value="GAG-POL-RELATED RETROTRANSPOSON"/>
    <property type="match status" value="1"/>
</dbReference>